<sequence>MSTRSTVYNDTMDVGYADDVSLSRTIPVPLADQDTTVEEESTHLNSWAEDNRMTLNGGKSLLLQICFSKSAPIPPMITLGGQPVPSVDCAKGLGFYMDKNLTFDEQISAMISKASRRLHYLRLLTKQGTSVTDLIQIYLSLVRPVLEYGHVILVGCSKEQELAIERVQRRALRIISLGGRRSVPDLPTLKVRREEAAVQLFERMLKEDHPLHDMVPPTRTGATGRTLRNSRTISLPKARTKRLSKSFLHSAIRLCNKKVTQWCY</sequence>
<gene>
    <name evidence="2" type="primary">LOC118407891</name>
</gene>
<name>A0A9J7KL03_BRAFL</name>
<dbReference type="KEGG" id="bfo:118407891"/>
<proteinExistence type="predicted"/>
<accession>A0A9J7KL03</accession>
<keyword evidence="1" id="KW-1185">Reference proteome</keyword>
<dbReference type="RefSeq" id="XP_035664357.1">
    <property type="nucleotide sequence ID" value="XM_035808464.1"/>
</dbReference>
<dbReference type="OMA" id="CVHISED"/>
<evidence type="ECO:0000313" key="1">
    <source>
        <dbReference type="Proteomes" id="UP000001554"/>
    </source>
</evidence>
<organism evidence="1 2">
    <name type="scientific">Branchiostoma floridae</name>
    <name type="common">Florida lancelet</name>
    <name type="synonym">Amphioxus</name>
    <dbReference type="NCBI Taxonomy" id="7739"/>
    <lineage>
        <taxon>Eukaryota</taxon>
        <taxon>Metazoa</taxon>
        <taxon>Chordata</taxon>
        <taxon>Cephalochordata</taxon>
        <taxon>Leptocardii</taxon>
        <taxon>Amphioxiformes</taxon>
        <taxon>Branchiostomatidae</taxon>
        <taxon>Branchiostoma</taxon>
    </lineage>
</organism>
<dbReference type="PANTHER" id="PTHR33332">
    <property type="entry name" value="REVERSE TRANSCRIPTASE DOMAIN-CONTAINING PROTEIN"/>
    <property type="match status" value="1"/>
</dbReference>
<dbReference type="AlphaFoldDB" id="A0A9J7KL03"/>
<dbReference type="Proteomes" id="UP000001554">
    <property type="component" value="Unplaced"/>
</dbReference>
<dbReference type="OrthoDB" id="8064698at2759"/>
<dbReference type="GeneID" id="118407891"/>
<reference evidence="2" key="1">
    <citation type="submission" date="2025-08" db="UniProtKB">
        <authorList>
            <consortium name="RefSeq"/>
        </authorList>
    </citation>
    <scope>IDENTIFICATION</scope>
    <source>
        <strain evidence="2">S238N-H82</strain>
        <tissue evidence="2">Testes</tissue>
    </source>
</reference>
<protein>
    <submittedName>
        <fullName evidence="2">Uncharacterized protein LOC118407891</fullName>
    </submittedName>
</protein>
<evidence type="ECO:0000313" key="2">
    <source>
        <dbReference type="RefSeq" id="XP_035664357.1"/>
    </source>
</evidence>